<evidence type="ECO:0000313" key="2">
    <source>
        <dbReference type="EMBL" id="SFE26361.1"/>
    </source>
</evidence>
<keyword evidence="1" id="KW-0472">Membrane</keyword>
<feature type="transmembrane region" description="Helical" evidence="1">
    <location>
        <begin position="188"/>
        <end position="209"/>
    </location>
</feature>
<keyword evidence="1" id="KW-1133">Transmembrane helix</keyword>
<protein>
    <submittedName>
        <fullName evidence="2">Uncharacterized membrane protein YhaH, DUF805 family</fullName>
    </submittedName>
</protein>
<keyword evidence="1" id="KW-0812">Transmembrane</keyword>
<dbReference type="InterPro" id="IPR008523">
    <property type="entry name" value="DUF805"/>
</dbReference>
<dbReference type="EMBL" id="FOMO01000013">
    <property type="protein sequence ID" value="SFE26361.1"/>
    <property type="molecule type" value="Genomic_DNA"/>
</dbReference>
<proteinExistence type="predicted"/>
<dbReference type="PANTHER" id="PTHR34980">
    <property type="entry name" value="INNER MEMBRANE PROTEIN-RELATED-RELATED"/>
    <property type="match status" value="1"/>
</dbReference>
<dbReference type="Proteomes" id="UP000243950">
    <property type="component" value="Unassembled WGS sequence"/>
</dbReference>
<feature type="transmembrane region" description="Helical" evidence="1">
    <location>
        <begin position="289"/>
        <end position="322"/>
    </location>
</feature>
<sequence>MSQIRYKIVFDGSLMPGNSLDEVKANLASLFKSDSARIDALFGRGPVAIKRDLDEAQAEQYLNVLQRAGARARKEPDLTAALSLVETDEEKAVKAEQTQPPQTSMTCPKCGHTQQTAAECSACGVIIEKYLARQAAVAETSAQQPAPVAAAQPQTPYSPPRADIDPYAGQVGELKINSFKGRIGRMRYLAWSLGLLFGFIALMAVLSALTTVAETLSSILAIVAFIGLLVFSAQIGVQRLHDMGWSGWLWLLNVVPLISSVFWIVMMVVPGPAGSNRYGPPPPPNSLGVNLVAGIFLILLIGGLLMIFLSGFAMLAVFGGLFGELLKGS</sequence>
<evidence type="ECO:0000313" key="3">
    <source>
        <dbReference type="Proteomes" id="UP000243950"/>
    </source>
</evidence>
<accession>A0A1I1Z3N4</accession>
<dbReference type="AlphaFoldDB" id="A0A1I1Z3N4"/>
<feature type="transmembrane region" description="Helical" evidence="1">
    <location>
        <begin position="215"/>
        <end position="237"/>
    </location>
</feature>
<gene>
    <name evidence="2" type="ORF">SAMN05216372_11386</name>
</gene>
<organism evidence="2 3">
    <name type="scientific">Pseudomonas straminea</name>
    <dbReference type="NCBI Taxonomy" id="47882"/>
    <lineage>
        <taxon>Bacteria</taxon>
        <taxon>Pseudomonadati</taxon>
        <taxon>Pseudomonadota</taxon>
        <taxon>Gammaproteobacteria</taxon>
        <taxon>Pseudomonadales</taxon>
        <taxon>Pseudomonadaceae</taxon>
        <taxon>Phytopseudomonas</taxon>
    </lineage>
</organism>
<feature type="transmembrane region" description="Helical" evidence="1">
    <location>
        <begin position="249"/>
        <end position="269"/>
    </location>
</feature>
<evidence type="ECO:0000256" key="1">
    <source>
        <dbReference type="SAM" id="Phobius"/>
    </source>
</evidence>
<dbReference type="RefSeq" id="WP_093507332.1">
    <property type="nucleotide sequence ID" value="NZ_BSSG01000013.1"/>
</dbReference>
<dbReference type="PANTHER" id="PTHR34980:SF3">
    <property type="entry name" value="BLR8105 PROTEIN"/>
    <property type="match status" value="1"/>
</dbReference>
<name>A0A1I1Z3N4_PSEOC</name>
<dbReference type="Pfam" id="PF05656">
    <property type="entry name" value="DUF805"/>
    <property type="match status" value="1"/>
</dbReference>
<reference evidence="3" key="1">
    <citation type="submission" date="2016-10" db="EMBL/GenBank/DDBJ databases">
        <authorList>
            <person name="Varghese N."/>
            <person name="Submissions S."/>
        </authorList>
    </citation>
    <scope>NUCLEOTIDE SEQUENCE [LARGE SCALE GENOMIC DNA]</scope>
    <source>
        <strain evidence="3">JCM 2783</strain>
    </source>
</reference>
<dbReference type="GO" id="GO:0005886">
    <property type="term" value="C:plasma membrane"/>
    <property type="evidence" value="ECO:0007669"/>
    <property type="project" value="TreeGrafter"/>
</dbReference>
<keyword evidence="3" id="KW-1185">Reference proteome</keyword>